<dbReference type="AlphaFoldDB" id="A0A1M5TJX7"/>
<sequence length="91" mass="10160">MPTFEGAHSAALSGGQRPHHIRLAGWATSASSAKLERVVSFRVNNVFKVTINRWKHSDDCGGLMVADCIIKLFANLRHRKTPFYIKIIPTN</sequence>
<accession>A0A1M5TJX7</accession>
<organism evidence="1 2">
    <name type="scientific">Bradyrhizobium erythrophlei</name>
    <dbReference type="NCBI Taxonomy" id="1437360"/>
    <lineage>
        <taxon>Bacteria</taxon>
        <taxon>Pseudomonadati</taxon>
        <taxon>Pseudomonadota</taxon>
        <taxon>Alphaproteobacteria</taxon>
        <taxon>Hyphomicrobiales</taxon>
        <taxon>Nitrobacteraceae</taxon>
        <taxon>Bradyrhizobium</taxon>
    </lineage>
</organism>
<evidence type="ECO:0000313" key="2">
    <source>
        <dbReference type="Proteomes" id="UP000189796"/>
    </source>
</evidence>
<proteinExistence type="predicted"/>
<reference evidence="1 2" key="1">
    <citation type="submission" date="2016-11" db="EMBL/GenBank/DDBJ databases">
        <authorList>
            <person name="Jaros S."/>
            <person name="Januszkiewicz K."/>
            <person name="Wedrychowicz H."/>
        </authorList>
    </citation>
    <scope>NUCLEOTIDE SEQUENCE [LARGE SCALE GENOMIC DNA]</scope>
    <source>
        <strain evidence="1 2">GAS138</strain>
    </source>
</reference>
<gene>
    <name evidence="1" type="ORF">SAMN05443248_5036</name>
</gene>
<protein>
    <submittedName>
        <fullName evidence="1">Uncharacterized protein</fullName>
    </submittedName>
</protein>
<dbReference type="Proteomes" id="UP000189796">
    <property type="component" value="Chromosome I"/>
</dbReference>
<evidence type="ECO:0000313" key="1">
    <source>
        <dbReference type="EMBL" id="SHH50643.1"/>
    </source>
</evidence>
<dbReference type="EMBL" id="LT670817">
    <property type="protein sequence ID" value="SHH50643.1"/>
    <property type="molecule type" value="Genomic_DNA"/>
</dbReference>
<name>A0A1M5TJX7_9BRAD</name>